<feature type="transmembrane region" description="Helical" evidence="8">
    <location>
        <begin position="447"/>
        <end position="471"/>
    </location>
</feature>
<feature type="domain" description="Membrane transport protein MMPL" evidence="9">
    <location>
        <begin position="564"/>
        <end position="768"/>
    </location>
</feature>
<protein>
    <submittedName>
        <fullName evidence="10">MMPL family transporter</fullName>
    </submittedName>
</protein>
<feature type="transmembrane region" description="Helical" evidence="8">
    <location>
        <begin position="362"/>
        <end position="381"/>
    </location>
</feature>
<keyword evidence="6 8" id="KW-0472">Membrane</keyword>
<feature type="transmembrane region" description="Helical" evidence="8">
    <location>
        <begin position="595"/>
        <end position="616"/>
    </location>
</feature>
<evidence type="ECO:0000256" key="4">
    <source>
        <dbReference type="ARBA" id="ARBA00022692"/>
    </source>
</evidence>
<evidence type="ECO:0000259" key="9">
    <source>
        <dbReference type="Pfam" id="PF03176"/>
    </source>
</evidence>
<evidence type="ECO:0000256" key="3">
    <source>
        <dbReference type="ARBA" id="ARBA00022475"/>
    </source>
</evidence>
<feature type="transmembrane region" description="Helical" evidence="8">
    <location>
        <begin position="313"/>
        <end position="334"/>
    </location>
</feature>
<dbReference type="EMBL" id="JAERRJ010000003">
    <property type="protein sequence ID" value="MBL1074714.1"/>
    <property type="molecule type" value="Genomic_DNA"/>
</dbReference>
<feature type="transmembrane region" description="Helical" evidence="8">
    <location>
        <begin position="387"/>
        <end position="413"/>
    </location>
</feature>
<dbReference type="InterPro" id="IPR050545">
    <property type="entry name" value="Mycobact_MmpL"/>
</dbReference>
<comment type="similarity">
    <text evidence="2">Belongs to the resistance-nodulation-cell division (RND) (TC 2.A.6) family. MmpL subfamily.</text>
</comment>
<gene>
    <name evidence="10" type="ORF">JK358_09920</name>
</gene>
<keyword evidence="4 8" id="KW-0812">Transmembrane</keyword>
<keyword evidence="5 8" id="KW-1133">Transmembrane helix</keyword>
<evidence type="ECO:0000256" key="5">
    <source>
        <dbReference type="ARBA" id="ARBA00022989"/>
    </source>
</evidence>
<evidence type="ECO:0000313" key="11">
    <source>
        <dbReference type="Proteomes" id="UP000602198"/>
    </source>
</evidence>
<dbReference type="Gene3D" id="1.20.1640.10">
    <property type="entry name" value="Multidrug efflux transporter AcrB transmembrane domain"/>
    <property type="match status" value="2"/>
</dbReference>
<feature type="transmembrane region" description="Helical" evidence="8">
    <location>
        <begin position="623"/>
        <end position="641"/>
    </location>
</feature>
<accession>A0ABS1M2F9</accession>
<dbReference type="Proteomes" id="UP000602198">
    <property type="component" value="Unassembled WGS sequence"/>
</dbReference>
<proteinExistence type="inferred from homology"/>
<feature type="transmembrane region" description="Helical" evidence="8">
    <location>
        <begin position="707"/>
        <end position="727"/>
    </location>
</feature>
<comment type="subcellular location">
    <subcellularLocation>
        <location evidence="1">Cell membrane</location>
        <topology evidence="1">Multi-pass membrane protein</topology>
    </subcellularLocation>
</comment>
<evidence type="ECO:0000313" key="10">
    <source>
        <dbReference type="EMBL" id="MBL1074714.1"/>
    </source>
</evidence>
<feature type="domain" description="Membrane transport protein MMPL" evidence="9">
    <location>
        <begin position="118"/>
        <end position="447"/>
    </location>
</feature>
<dbReference type="Pfam" id="PF03176">
    <property type="entry name" value="MMPL"/>
    <property type="match status" value="2"/>
</dbReference>
<evidence type="ECO:0000256" key="2">
    <source>
        <dbReference type="ARBA" id="ARBA00010157"/>
    </source>
</evidence>
<feature type="compositionally biased region" description="Polar residues" evidence="7">
    <location>
        <begin position="50"/>
        <end position="62"/>
    </location>
</feature>
<dbReference type="SUPFAM" id="SSF82866">
    <property type="entry name" value="Multidrug efflux transporter AcrB transmembrane domain"/>
    <property type="match status" value="2"/>
</dbReference>
<feature type="transmembrane region" description="Helical" evidence="8">
    <location>
        <begin position="653"/>
        <end position="672"/>
    </location>
</feature>
<comment type="caution">
    <text evidence="10">The sequence shown here is derived from an EMBL/GenBank/DDBJ whole genome shotgun (WGS) entry which is preliminary data.</text>
</comment>
<dbReference type="PANTHER" id="PTHR33406">
    <property type="entry name" value="MEMBRANE PROTEIN MJ1562-RELATED"/>
    <property type="match status" value="1"/>
</dbReference>
<dbReference type="InterPro" id="IPR004869">
    <property type="entry name" value="MMPL_dom"/>
</dbReference>
<feature type="transmembrane region" description="Helical" evidence="8">
    <location>
        <begin position="268"/>
        <end position="301"/>
    </location>
</feature>
<organism evidence="10 11">
    <name type="scientific">Nocardia acididurans</name>
    <dbReference type="NCBI Taxonomy" id="2802282"/>
    <lineage>
        <taxon>Bacteria</taxon>
        <taxon>Bacillati</taxon>
        <taxon>Actinomycetota</taxon>
        <taxon>Actinomycetes</taxon>
        <taxon>Mycobacteriales</taxon>
        <taxon>Nocardiaceae</taxon>
        <taxon>Nocardia</taxon>
    </lineage>
</organism>
<keyword evidence="3" id="KW-1003">Cell membrane</keyword>
<evidence type="ECO:0000256" key="8">
    <source>
        <dbReference type="SAM" id="Phobius"/>
    </source>
</evidence>
<evidence type="ECO:0000256" key="1">
    <source>
        <dbReference type="ARBA" id="ARBA00004651"/>
    </source>
</evidence>
<feature type="transmembrane region" description="Helical" evidence="8">
    <location>
        <begin position="88"/>
        <end position="106"/>
    </location>
</feature>
<feature type="region of interest" description="Disordered" evidence="7">
    <location>
        <begin position="40"/>
        <end position="62"/>
    </location>
</feature>
<feature type="transmembrane region" description="Helical" evidence="8">
    <location>
        <begin position="733"/>
        <end position="760"/>
    </location>
</feature>
<evidence type="ECO:0000256" key="6">
    <source>
        <dbReference type="ARBA" id="ARBA00023136"/>
    </source>
</evidence>
<keyword evidence="11" id="KW-1185">Reference proteome</keyword>
<reference evidence="10 11" key="1">
    <citation type="submission" date="2021-01" db="EMBL/GenBank/DDBJ databases">
        <title>WGS of actinomycetes isolated from Thailand.</title>
        <authorList>
            <person name="Thawai C."/>
        </authorList>
    </citation>
    <scope>NUCLEOTIDE SEQUENCE [LARGE SCALE GENOMIC DNA]</scope>
    <source>
        <strain evidence="10 11">LPG 2</strain>
    </source>
</reference>
<evidence type="ECO:0000256" key="7">
    <source>
        <dbReference type="SAM" id="MobiDB-lite"/>
    </source>
</evidence>
<sequence length="791" mass="83956">MRVLPNGVTWLGAPIVVARQPIPQITKRILRDRTTLRSGSCERPRIGLPGNSSGPTVRSIGRSTRAGSRSLVNGFAYWGEFVVRRRRLVLGVLVAALLALGGYGLGLPDRLSSGGWDDPGSDAVRAARLHQAAFGRDHTGDVLLLFTAPEGATVDEPEFARVVTGYLNELPRRYPDRITKINGAYWATETGVAQRSVFGTADGRYAFASVAIAGDDDTTLMRNYRAVAGQFRLPGVDMRVAGGQAVGGALNDTMAEDQRRMELLAIPVVAVLLFVVFGGVVAAALPLLVGGLTVLAAWGVMRAVTIVTEVNSFVSPVVSMIGLGLAVDYGLFVVSRFREELSEHGEVGVAVRRSVVTAGRTVVVSAGIVIAASAGLLVFPQNFLRSFALGAMVTVALAALTSITVLPALLALLGRRVDLLGVRWFRGSVRAAGWDRMIGWVVKHPRAVLISTCAGLLLLIVPVTGISFGGISERFLPPEHPTRLAQEEFDELFPLRRIDPIQLVIRTADPRSAGTVWQQANHAPGLAVSFTVPQRSSTHPDVFTTAAPLLDPRNSGATIDHLRALATPPGTVLLVGGSPAVERDTLHALRIRLPWMLLLVLTATTVLLYGAFGSLVLPIKAALLNLLGLGATLGILTWIFIDGHGAYLLGFTPQPIMALILIVVTAVIYGLSTDYEVFLLSRIAEARAAGACTVDAVRRGTASTGRIITAAAAVLLVVVGAFAFSDLLMMQYIAYGMVAALLIDATVLRVLLVPAAMALLGDRCWWPRGGLVEPGGGKGERLSPMISSPRA</sequence>
<name>A0ABS1M2F9_9NOCA</name>
<dbReference type="PANTHER" id="PTHR33406:SF11">
    <property type="entry name" value="MEMBRANE PROTEIN SCO6666-RELATED"/>
    <property type="match status" value="1"/>
</dbReference>